<protein>
    <submittedName>
        <fullName evidence="1">Baseplate J/gp47 family protein</fullName>
    </submittedName>
</protein>
<name>A0ABU6D542_9GAMM</name>
<evidence type="ECO:0000313" key="2">
    <source>
        <dbReference type="Proteomes" id="UP001308005"/>
    </source>
</evidence>
<proteinExistence type="predicted"/>
<sequence>MADPLVCDNRLRDGVSQQMRVKAALQPDSVAVDERSLQDWLGFLRDYSRELRYFAENDQADGDWQAFFPADITPDEMLAFIRNPDALPEAKAQACRQPHLVLLFSFLQLLDATTQRLNTLTRRHLEFYFRHFLRLQEKPAQPDHVHVLVELARQQGALLLPAGSLLHAGKDSAGKPLAYQTDADALISQAQIARLSALYADKRLVSLQAAREALLEAHGDSPASQQEAFLLLLRMTYGQPAVGDALPPYPSPTAIGARTPDFPLLASLFQQLAFVHDRLRLPFVRFDELMQLKQRREPESGSASAAQFAADWGLINRTLERAGQLQRQDDAYTLPTRDGNGNAIRVDDFQAHFMAALGLDPYAKTSFLGLPDIATLDELYQHRNEPLAQEFLQTRLKPLLDVGATSFEAMMQTKTRIDGEWAYLDELLATASGKKPKFTPLPDFSRKLRETLRLNAANLANGIGSIDALYASLQAMQGYFYLSAYALYSVLNTAFNPQADAAAWSRAYATLATAYKARIFQQRQQQLQQLISPAADSNAILASMLALALGDPSPHTLNDLGSFMTHADLAYLTDLQAQAAVSAAEWDKATHMLAIAWRNRECRDPTAEQEEWRGLYAAEDVTAVLSPQPADATGTTARWKTFGQPPAASLPRPLAEFGLAISSPMLLLNQGERTLTLTLELAAQTPPPLLPDGLDGLFQVLGSTPAGWVAAKVQTLTAGAGNLNFTLQFGAEQEALAAPTTGLLQGAPWPVLKLLFQNDGPDGHSRHYPALQPLLLAAIRLSVTVDGLSELQIRNDLQALDSHKPFEPFGPRPTAGARFYVAAPELAVKPLSRLTFHTEWANLDLLTDDYYRNYPGNLKRESFTIRIGARDVSPTAATLFADQPITLKQALAQPETVYWELQSPDFQHAAYPALATRKAVELATAIANKRAADTIDANNYRVNPPYTPVIKSLTLDYAADLPVITLKDYPGNAGATKIFHLHPFGYAEIQPDATTGLCALLPQFKQAGELYIGLAQCHPPQQLNLLFQLAEGSADADLTPQTVHWDYLSGNRWQPLENGNILSDGTRGLINSGVMQVSLPACAPNTLLTPELYWLRASIGQAANSVCDTIAIHTQAVAATLIDNGNAPDHWQQPLASGTITRLVTPLAGVKAIRQPYTAFGGHSAEQEASFHTRVSERLRHKQRALTRWDYEHLTLEHFPQIYKAKCVPAALLQTDAPPGAVTVVVIPDIRNRLPANPFEPKAPADLLADIQSYLQSLAPEAATVMVRNARYVPFRIRMGVRFLPGHDVGYSRKLLNEALNRFLAPWAYQEGADIVIGGKIYANSIINFVERLPYIDYIAQLNFFGAGVSIDSSGDSISANQQADVLVPEPEHVFDLIPESGYEQASFHGINHMRIGLDFIVG</sequence>
<accession>A0ABU6D542</accession>
<evidence type="ECO:0000313" key="1">
    <source>
        <dbReference type="EMBL" id="MEB4593418.1"/>
    </source>
</evidence>
<keyword evidence="2" id="KW-1185">Reference proteome</keyword>
<organism evidence="1 2">
    <name type="scientific">Candidatus Thiothrix phosphatis</name>
    <dbReference type="NCBI Taxonomy" id="3112415"/>
    <lineage>
        <taxon>Bacteria</taxon>
        <taxon>Pseudomonadati</taxon>
        <taxon>Pseudomonadota</taxon>
        <taxon>Gammaproteobacteria</taxon>
        <taxon>Thiotrichales</taxon>
        <taxon>Thiotrichaceae</taxon>
        <taxon>Thiothrix</taxon>
    </lineage>
</organism>
<reference evidence="2" key="1">
    <citation type="submission" date="2023-07" db="EMBL/GenBank/DDBJ databases">
        <title>The carbon used by Thiothrix.</title>
        <authorList>
            <person name="Chen L."/>
        </authorList>
    </citation>
    <scope>NUCLEOTIDE SEQUENCE [LARGE SCALE GENOMIC DNA]</scope>
</reference>
<gene>
    <name evidence="1" type="ORF">VSS37_20745</name>
</gene>
<dbReference type="RefSeq" id="WP_324698302.1">
    <property type="nucleotide sequence ID" value="NZ_JAYMYJ010000159.1"/>
</dbReference>
<comment type="caution">
    <text evidence="1">The sequence shown here is derived from an EMBL/GenBank/DDBJ whole genome shotgun (WGS) entry which is preliminary data.</text>
</comment>
<dbReference type="EMBL" id="JAYMYJ010000159">
    <property type="protein sequence ID" value="MEB4593418.1"/>
    <property type="molecule type" value="Genomic_DNA"/>
</dbReference>
<dbReference type="Proteomes" id="UP001308005">
    <property type="component" value="Unassembled WGS sequence"/>
</dbReference>
<reference evidence="1 2" key="2">
    <citation type="submission" date="2024-01" db="EMBL/GenBank/DDBJ databases">
        <authorList>
            <person name="Xie X."/>
        </authorList>
    </citation>
    <scope>NUCLEOTIDE SEQUENCE [LARGE SCALE GENOMIC DNA]</scope>
    <source>
        <strain evidence="1">SCUT-1</strain>
    </source>
</reference>